<feature type="domain" description="GGDEF" evidence="4">
    <location>
        <begin position="395"/>
        <end position="529"/>
    </location>
</feature>
<keyword evidence="6" id="KW-1185">Reference proteome</keyword>
<evidence type="ECO:0000256" key="1">
    <source>
        <dbReference type="ARBA" id="ARBA00001946"/>
    </source>
</evidence>
<dbReference type="PROSITE" id="PS50885">
    <property type="entry name" value="HAMP"/>
    <property type="match status" value="1"/>
</dbReference>
<dbReference type="AlphaFoldDB" id="A0A140E401"/>
<protein>
    <recommendedName>
        <fullName evidence="7">Diguanylate cyclase</fullName>
    </recommendedName>
</protein>
<evidence type="ECO:0000259" key="3">
    <source>
        <dbReference type="PROSITE" id="PS50885"/>
    </source>
</evidence>
<evidence type="ECO:0008006" key="7">
    <source>
        <dbReference type="Google" id="ProtNLM"/>
    </source>
</evidence>
<feature type="domain" description="HAMP" evidence="3">
    <location>
        <begin position="169"/>
        <end position="223"/>
    </location>
</feature>
<dbReference type="Proteomes" id="UP000030512">
    <property type="component" value="Chromosome"/>
</dbReference>
<organism evidence="5 6">
    <name type="scientific">Methylomonas denitrificans</name>
    <dbReference type="NCBI Taxonomy" id="1538553"/>
    <lineage>
        <taxon>Bacteria</taxon>
        <taxon>Pseudomonadati</taxon>
        <taxon>Pseudomonadota</taxon>
        <taxon>Gammaproteobacteria</taxon>
        <taxon>Methylococcales</taxon>
        <taxon>Methylococcaceae</taxon>
        <taxon>Methylomonas</taxon>
    </lineage>
</organism>
<dbReference type="Gene3D" id="3.30.450.20">
    <property type="entry name" value="PAS domain"/>
    <property type="match status" value="1"/>
</dbReference>
<dbReference type="InterPro" id="IPR035965">
    <property type="entry name" value="PAS-like_dom_sf"/>
</dbReference>
<dbReference type="PROSITE" id="PS50887">
    <property type="entry name" value="GGDEF"/>
    <property type="match status" value="1"/>
</dbReference>
<dbReference type="InterPro" id="IPR052163">
    <property type="entry name" value="DGC-Regulatory_Protein"/>
</dbReference>
<dbReference type="GO" id="GO:0016020">
    <property type="term" value="C:membrane"/>
    <property type="evidence" value="ECO:0007669"/>
    <property type="project" value="InterPro"/>
</dbReference>
<sequence length="540" mass="60525">MQNKAVHSLKTRSSMLVFFGMLLLSALIVLGVYKLTFDDAEHDARQQVAELVDAMEYSAAIALYAGDSQIADDVVRGVVRGSFVASVRLANDSGLDVKRNKYPDYPTPPLITRSLQSPFDSLETIGILEVALYPPEIRRRAATSAKKMAVALGSIVLFPTLLFWLIISRMISKPLLKLSNQLSTIVPGSEQRLSLPVSRHRDELSTLKGDINALLAASAASMRKERNLRLHIEALERQYEAIFTQASTGIALLDREGRCLIANPAVSDLFDDWHDQVQSVFSLLANWETSLFSEPEQFRCLLTQALNSNNVPQSLDLRLQRRTEDPQDWVHLLVSCHPDPEHTVVAECLFIDVSDRKKQEDEARFQSHHDALTQLLNRRGLEARLNLTYAARDNDNVILLLLDLDRFKQINDQWGHLAGDKVLIEIAKRMKTLVRGIDLLARLGGDEFLICIHRQSSEQAVHQFLIRLIDSLSQTVDLGDTRSDYVGASVGVAQYPRDGNDLVELLHKADAALYEVKHNGRNGYCIYCDGKLAPVILERT</sequence>
<evidence type="ECO:0000313" key="5">
    <source>
        <dbReference type="EMBL" id="AMK75125.1"/>
    </source>
</evidence>
<evidence type="ECO:0000259" key="4">
    <source>
        <dbReference type="PROSITE" id="PS50887"/>
    </source>
</evidence>
<dbReference type="OrthoDB" id="9799509at2"/>
<dbReference type="EMBL" id="CP014476">
    <property type="protein sequence ID" value="AMK75125.1"/>
    <property type="molecule type" value="Genomic_DNA"/>
</dbReference>
<comment type="cofactor">
    <cofactor evidence="1">
        <name>Mg(2+)</name>
        <dbReference type="ChEBI" id="CHEBI:18420"/>
    </cofactor>
</comment>
<dbReference type="Gene3D" id="3.30.70.270">
    <property type="match status" value="1"/>
</dbReference>
<dbReference type="PANTHER" id="PTHR46663:SF2">
    <property type="entry name" value="GGDEF DOMAIN-CONTAINING PROTEIN"/>
    <property type="match status" value="1"/>
</dbReference>
<evidence type="ECO:0000313" key="6">
    <source>
        <dbReference type="Proteomes" id="UP000030512"/>
    </source>
</evidence>
<name>A0A140E401_9GAMM</name>
<dbReference type="FunFam" id="3.30.70.270:FF:000001">
    <property type="entry name" value="Diguanylate cyclase domain protein"/>
    <property type="match status" value="1"/>
</dbReference>
<dbReference type="GO" id="GO:0003824">
    <property type="term" value="F:catalytic activity"/>
    <property type="evidence" value="ECO:0007669"/>
    <property type="project" value="UniProtKB-ARBA"/>
</dbReference>
<dbReference type="InterPro" id="IPR000160">
    <property type="entry name" value="GGDEF_dom"/>
</dbReference>
<proteinExistence type="predicted"/>
<dbReference type="Gene3D" id="6.10.340.10">
    <property type="match status" value="1"/>
</dbReference>
<dbReference type="GO" id="GO:0007165">
    <property type="term" value="P:signal transduction"/>
    <property type="evidence" value="ECO:0007669"/>
    <property type="project" value="InterPro"/>
</dbReference>
<dbReference type="STRING" id="1538553.JT25_001270"/>
<dbReference type="PANTHER" id="PTHR46663">
    <property type="entry name" value="DIGUANYLATE CYCLASE DGCT-RELATED"/>
    <property type="match status" value="1"/>
</dbReference>
<dbReference type="RefSeq" id="WP_036273419.1">
    <property type="nucleotide sequence ID" value="NZ_CP014476.1"/>
</dbReference>
<dbReference type="CDD" id="cd00130">
    <property type="entry name" value="PAS"/>
    <property type="match status" value="1"/>
</dbReference>
<gene>
    <name evidence="5" type="ORF">JT25_001270</name>
</gene>
<keyword evidence="2" id="KW-0472">Membrane</keyword>
<keyword evidence="2" id="KW-1133">Transmembrane helix</keyword>
<dbReference type="KEGG" id="mdn:JT25_001270"/>
<dbReference type="InterPro" id="IPR029787">
    <property type="entry name" value="Nucleotide_cyclase"/>
</dbReference>
<evidence type="ECO:0000256" key="2">
    <source>
        <dbReference type="SAM" id="Phobius"/>
    </source>
</evidence>
<dbReference type="InterPro" id="IPR003660">
    <property type="entry name" value="HAMP_dom"/>
</dbReference>
<dbReference type="SUPFAM" id="SSF55785">
    <property type="entry name" value="PYP-like sensor domain (PAS domain)"/>
    <property type="match status" value="1"/>
</dbReference>
<dbReference type="Pfam" id="PF13188">
    <property type="entry name" value="PAS_8"/>
    <property type="match status" value="1"/>
</dbReference>
<feature type="transmembrane region" description="Helical" evidence="2">
    <location>
        <begin position="148"/>
        <end position="167"/>
    </location>
</feature>
<dbReference type="InterPro" id="IPR043128">
    <property type="entry name" value="Rev_trsase/Diguanyl_cyclase"/>
</dbReference>
<dbReference type="Pfam" id="PF00990">
    <property type="entry name" value="GGDEF"/>
    <property type="match status" value="1"/>
</dbReference>
<accession>A0A140E401</accession>
<reference evidence="5 6" key="1">
    <citation type="journal article" date="2015" name="Environ. Microbiol.">
        <title>Methane oxidation coupled to nitrate reduction under hypoxia by the Gammaproteobacterium Methylomonas denitrificans, sp. nov. type strain FJG1.</title>
        <authorList>
            <person name="Kits K.D."/>
            <person name="Klotz M.G."/>
            <person name="Stein L.Y."/>
        </authorList>
    </citation>
    <scope>NUCLEOTIDE SEQUENCE [LARGE SCALE GENOMIC DNA]</scope>
    <source>
        <strain evidence="5 6">FJG1</strain>
    </source>
</reference>
<dbReference type="CDD" id="cd01949">
    <property type="entry name" value="GGDEF"/>
    <property type="match status" value="1"/>
</dbReference>
<keyword evidence="2" id="KW-0812">Transmembrane</keyword>
<dbReference type="NCBIfam" id="TIGR00254">
    <property type="entry name" value="GGDEF"/>
    <property type="match status" value="1"/>
</dbReference>
<feature type="transmembrane region" description="Helical" evidence="2">
    <location>
        <begin position="15"/>
        <end position="35"/>
    </location>
</feature>
<dbReference type="SUPFAM" id="SSF55073">
    <property type="entry name" value="Nucleotide cyclase"/>
    <property type="match status" value="1"/>
</dbReference>
<dbReference type="SMART" id="SM00267">
    <property type="entry name" value="GGDEF"/>
    <property type="match status" value="1"/>
</dbReference>
<dbReference type="InterPro" id="IPR000014">
    <property type="entry name" value="PAS"/>
</dbReference>